<proteinExistence type="predicted"/>
<dbReference type="EMBL" id="GBXM01002767">
    <property type="protein sequence ID" value="JAI05811.1"/>
    <property type="molecule type" value="Transcribed_RNA"/>
</dbReference>
<sequence>MMAYLVSNTAFLGLVLFPPAAVLTTGDGVLTLSQFFSCIS</sequence>
<reference evidence="1" key="1">
    <citation type="submission" date="2014-11" db="EMBL/GenBank/DDBJ databases">
        <authorList>
            <person name="Amaro Gonzalez C."/>
        </authorList>
    </citation>
    <scope>NUCLEOTIDE SEQUENCE</scope>
</reference>
<organism evidence="1">
    <name type="scientific">Anguilla anguilla</name>
    <name type="common">European freshwater eel</name>
    <name type="synonym">Muraena anguilla</name>
    <dbReference type="NCBI Taxonomy" id="7936"/>
    <lineage>
        <taxon>Eukaryota</taxon>
        <taxon>Metazoa</taxon>
        <taxon>Chordata</taxon>
        <taxon>Craniata</taxon>
        <taxon>Vertebrata</taxon>
        <taxon>Euteleostomi</taxon>
        <taxon>Actinopterygii</taxon>
        <taxon>Neopterygii</taxon>
        <taxon>Teleostei</taxon>
        <taxon>Anguilliformes</taxon>
        <taxon>Anguillidae</taxon>
        <taxon>Anguilla</taxon>
    </lineage>
</organism>
<accession>A0A0E9XVE9</accession>
<evidence type="ECO:0000313" key="1">
    <source>
        <dbReference type="EMBL" id="JAI05811.1"/>
    </source>
</evidence>
<dbReference type="AlphaFoldDB" id="A0A0E9XVE9"/>
<protein>
    <submittedName>
        <fullName evidence="1">Uncharacterized protein</fullName>
    </submittedName>
</protein>
<name>A0A0E9XVE9_ANGAN</name>
<reference evidence="1" key="2">
    <citation type="journal article" date="2015" name="Fish Shellfish Immunol.">
        <title>Early steps in the European eel (Anguilla anguilla)-Vibrio vulnificus interaction in the gills: Role of the RtxA13 toxin.</title>
        <authorList>
            <person name="Callol A."/>
            <person name="Pajuelo D."/>
            <person name="Ebbesson L."/>
            <person name="Teles M."/>
            <person name="MacKenzie S."/>
            <person name="Amaro C."/>
        </authorList>
    </citation>
    <scope>NUCLEOTIDE SEQUENCE</scope>
</reference>